<accession>A0A0A9GRS3</accession>
<proteinExistence type="predicted"/>
<name>A0A0A9GRS3_ARUDO</name>
<organism evidence="1">
    <name type="scientific">Arundo donax</name>
    <name type="common">Giant reed</name>
    <name type="synonym">Donax arundinaceus</name>
    <dbReference type="NCBI Taxonomy" id="35708"/>
    <lineage>
        <taxon>Eukaryota</taxon>
        <taxon>Viridiplantae</taxon>
        <taxon>Streptophyta</taxon>
        <taxon>Embryophyta</taxon>
        <taxon>Tracheophyta</taxon>
        <taxon>Spermatophyta</taxon>
        <taxon>Magnoliopsida</taxon>
        <taxon>Liliopsida</taxon>
        <taxon>Poales</taxon>
        <taxon>Poaceae</taxon>
        <taxon>PACMAD clade</taxon>
        <taxon>Arundinoideae</taxon>
        <taxon>Arundineae</taxon>
        <taxon>Arundo</taxon>
    </lineage>
</organism>
<reference evidence="1" key="2">
    <citation type="journal article" date="2015" name="Data Brief">
        <title>Shoot transcriptome of the giant reed, Arundo donax.</title>
        <authorList>
            <person name="Barrero R.A."/>
            <person name="Guerrero F.D."/>
            <person name="Moolhuijzen P."/>
            <person name="Goolsby J.A."/>
            <person name="Tidwell J."/>
            <person name="Bellgard S.E."/>
            <person name="Bellgard M.I."/>
        </authorList>
    </citation>
    <scope>NUCLEOTIDE SEQUENCE</scope>
    <source>
        <tissue evidence="1">Shoot tissue taken approximately 20 cm above the soil surface</tissue>
    </source>
</reference>
<dbReference type="EMBL" id="GBRH01174493">
    <property type="protein sequence ID" value="JAE23403.1"/>
    <property type="molecule type" value="Transcribed_RNA"/>
</dbReference>
<evidence type="ECO:0000313" key="1">
    <source>
        <dbReference type="EMBL" id="JAE23403.1"/>
    </source>
</evidence>
<dbReference type="AlphaFoldDB" id="A0A0A9GRS3"/>
<sequence>MLQCCHDCTGSRKPVV</sequence>
<protein>
    <submittedName>
        <fullName evidence="1">Uncharacterized protein</fullName>
    </submittedName>
</protein>
<reference evidence="1" key="1">
    <citation type="submission" date="2014-09" db="EMBL/GenBank/DDBJ databases">
        <authorList>
            <person name="Magalhaes I.L.F."/>
            <person name="Oliveira U."/>
            <person name="Santos F.R."/>
            <person name="Vidigal T.H.D.A."/>
            <person name="Brescovit A.D."/>
            <person name="Santos A.J."/>
        </authorList>
    </citation>
    <scope>NUCLEOTIDE SEQUENCE</scope>
    <source>
        <tissue evidence="1">Shoot tissue taken approximately 20 cm above the soil surface</tissue>
    </source>
</reference>